<reference evidence="2 3" key="1">
    <citation type="journal article" date="2018" name="PLoS ONE">
        <title>Phenotypic characterization and whole genome analysis of extended-spectrum beta-lactamase-producing bacteria isolated from dogs in Germany.</title>
        <authorList>
            <person name="Boehmer T."/>
            <person name="Vogler A.J."/>
            <person name="Thomas A."/>
            <person name="Sauer S."/>
            <person name="Hergenroether M."/>
            <person name="Straubinger R.K."/>
            <person name="Birdsell D."/>
            <person name="Keim P."/>
            <person name="Sahl J.W."/>
            <person name="Williamson C.H."/>
            <person name="Riehm J.M."/>
        </authorList>
    </citation>
    <scope>NUCLEOTIDE SEQUENCE [LARGE SCALE GENOMIC DNA]</scope>
    <source>
        <strain evidence="2 3">AFG_SD03_1510_Ahy_093</strain>
    </source>
</reference>
<reference evidence="3" key="2">
    <citation type="submission" date="2018-02" db="EMBL/GenBank/DDBJ databases">
        <title>Phenotypic characterization and whole genome analysis of multidrug-resistant, extended-spectrum beta-lactamase-producing bacteria isolated from dogs in Germany.</title>
        <authorList>
            <person name="Williamson C."/>
        </authorList>
    </citation>
    <scope>NUCLEOTIDE SEQUENCE [LARGE SCALE GENOMIC DNA]</scope>
    <source>
        <strain evidence="3">AFG_SD03_1510_Ahy_093</strain>
    </source>
</reference>
<dbReference type="GO" id="GO:0003677">
    <property type="term" value="F:DNA binding"/>
    <property type="evidence" value="ECO:0007669"/>
    <property type="project" value="UniProtKB-KW"/>
</dbReference>
<evidence type="ECO:0000313" key="3">
    <source>
        <dbReference type="Proteomes" id="UP000253075"/>
    </source>
</evidence>
<protein>
    <submittedName>
        <fullName evidence="2">Com family DNA-binding transcriptional regulator</fullName>
    </submittedName>
</protein>
<dbReference type="EMBL" id="PUTQ01000050">
    <property type="protein sequence ID" value="RCF42755.1"/>
    <property type="molecule type" value="Genomic_DNA"/>
</dbReference>
<keyword evidence="2" id="KW-0238">DNA-binding</keyword>
<evidence type="ECO:0000256" key="1">
    <source>
        <dbReference type="SAM" id="MobiDB-lite"/>
    </source>
</evidence>
<feature type="compositionally biased region" description="Basic and acidic residues" evidence="1">
    <location>
        <begin position="40"/>
        <end position="59"/>
    </location>
</feature>
<gene>
    <name evidence="2" type="ORF">C6C11_22855</name>
</gene>
<dbReference type="Pfam" id="PF10122">
    <property type="entry name" value="Zn_ribbon_Com"/>
    <property type="match status" value="1"/>
</dbReference>
<dbReference type="Proteomes" id="UP000253075">
    <property type="component" value="Unassembled WGS sequence"/>
</dbReference>
<dbReference type="AlphaFoldDB" id="A0ABD7G0X3"/>
<evidence type="ECO:0000313" key="2">
    <source>
        <dbReference type="EMBL" id="RCF42755.1"/>
    </source>
</evidence>
<proteinExistence type="predicted"/>
<dbReference type="RefSeq" id="WP_072270446.1">
    <property type="nucleotide sequence ID" value="NZ_PUTQ01000050.1"/>
</dbReference>
<dbReference type="InterPro" id="IPR019294">
    <property type="entry name" value="Translation_reg_Com"/>
</dbReference>
<name>A0ABD7G0X3_AERHY</name>
<feature type="region of interest" description="Disordered" evidence="1">
    <location>
        <begin position="40"/>
        <end position="67"/>
    </location>
</feature>
<accession>A0ABD7G0X3</accession>
<organism evidence="2 3">
    <name type="scientific">Aeromonas hydrophila</name>
    <dbReference type="NCBI Taxonomy" id="644"/>
    <lineage>
        <taxon>Bacteria</taxon>
        <taxon>Pseudomonadati</taxon>
        <taxon>Pseudomonadota</taxon>
        <taxon>Gammaproteobacteria</taxon>
        <taxon>Aeromonadales</taxon>
        <taxon>Aeromonadaceae</taxon>
        <taxon>Aeromonas</taxon>
    </lineage>
</organism>
<comment type="caution">
    <text evidence="2">The sequence shown here is derived from an EMBL/GenBank/DDBJ whole genome shotgun (WGS) entry which is preliminary data.</text>
</comment>
<sequence length="67" mass="7523">MREIRCAACSRKLGEGVFTRLVIKCPRCRALNVLKAESLPPERRRASSIERMPDGRLQESEGAGPLR</sequence>